<name>A0AAV4BJ30_9GAST</name>
<comment type="subcellular location">
    <subcellularLocation>
        <location evidence="1">Nucleus</location>
    </subcellularLocation>
</comment>
<feature type="compositionally biased region" description="Basic residues" evidence="6">
    <location>
        <begin position="237"/>
        <end position="252"/>
    </location>
</feature>
<evidence type="ECO:0000256" key="4">
    <source>
        <dbReference type="ARBA" id="ARBA00023163"/>
    </source>
</evidence>
<evidence type="ECO:0000256" key="3">
    <source>
        <dbReference type="ARBA" id="ARBA00023125"/>
    </source>
</evidence>
<proteinExistence type="predicted"/>
<comment type="caution">
    <text evidence="8">The sequence shown here is derived from an EMBL/GenBank/DDBJ whole genome shotgun (WGS) entry which is preliminary data.</text>
</comment>
<dbReference type="GO" id="GO:0046983">
    <property type="term" value="F:protein dimerization activity"/>
    <property type="evidence" value="ECO:0007669"/>
    <property type="project" value="InterPro"/>
</dbReference>
<dbReference type="EMBL" id="BLXT01005052">
    <property type="protein sequence ID" value="GFO19173.1"/>
    <property type="molecule type" value="Genomic_DNA"/>
</dbReference>
<evidence type="ECO:0000259" key="7">
    <source>
        <dbReference type="PROSITE" id="PS50888"/>
    </source>
</evidence>
<dbReference type="InterPro" id="IPR011598">
    <property type="entry name" value="bHLH_dom"/>
</dbReference>
<dbReference type="GO" id="GO:0000981">
    <property type="term" value="F:DNA-binding transcription factor activity, RNA polymerase II-specific"/>
    <property type="evidence" value="ECO:0007669"/>
    <property type="project" value="TreeGrafter"/>
</dbReference>
<evidence type="ECO:0000313" key="9">
    <source>
        <dbReference type="Proteomes" id="UP000735302"/>
    </source>
</evidence>
<feature type="compositionally biased region" description="Low complexity" evidence="6">
    <location>
        <begin position="192"/>
        <end position="211"/>
    </location>
</feature>
<dbReference type="GO" id="GO:0005634">
    <property type="term" value="C:nucleus"/>
    <property type="evidence" value="ECO:0007669"/>
    <property type="project" value="UniProtKB-SubCell"/>
</dbReference>
<sequence length="436" mass="47128">MIAAGISRDRQQDSSIAHLTVGDELSSLSCDFGEVNSTEFEQLLLQSMTDPFLLDLHHLQLESSGVGGSSTGDLSSQGTCDLNSFFLEDVARPRDLHLSFPGEYAERAVPTFLSSLLDASNGEGATQLEERALDQQQVSSFFHSTLAPLGPPPTSSTSVSFFEAPTPGDETPPHSGGVTPKTLSRAASPAWSESSGNMSCGSSSSQLLGSRQRSRHHSRSSVGSVASGGETSGASIPRHKRPSHKRAEIKRRDKIKTCLEDMKSAVPSLHDKGKLSESAILIKAAEYIHHLKDGHTERGKKSAELQREIDCLSKEIHSFQENLPASGLREESASPLSLDDLHQAWFNEQCQSSSKFRIFSAITSKMWESFKETVGPAMNLSTLSTKAREWQANSLALPSLRKQILAALLSISRQESITLTSDPIKLEAGSPVDAKS</sequence>
<evidence type="ECO:0000256" key="1">
    <source>
        <dbReference type="ARBA" id="ARBA00004123"/>
    </source>
</evidence>
<gene>
    <name evidence="8" type="ORF">PoB_004567800</name>
</gene>
<dbReference type="Proteomes" id="UP000735302">
    <property type="component" value="Unassembled WGS sequence"/>
</dbReference>
<keyword evidence="5" id="KW-0539">Nucleus</keyword>
<dbReference type="Pfam" id="PF00010">
    <property type="entry name" value="HLH"/>
    <property type="match status" value="1"/>
</dbReference>
<dbReference type="PROSITE" id="PS50888">
    <property type="entry name" value="BHLH"/>
    <property type="match status" value="1"/>
</dbReference>
<dbReference type="SUPFAM" id="SSF47459">
    <property type="entry name" value="HLH, helix-loop-helix DNA-binding domain"/>
    <property type="match status" value="1"/>
</dbReference>
<keyword evidence="4" id="KW-0804">Transcription</keyword>
<evidence type="ECO:0000256" key="5">
    <source>
        <dbReference type="ARBA" id="ARBA00023242"/>
    </source>
</evidence>
<dbReference type="InterPro" id="IPR052207">
    <property type="entry name" value="Max-like/E-box_TFs"/>
</dbReference>
<organism evidence="8 9">
    <name type="scientific">Plakobranchus ocellatus</name>
    <dbReference type="NCBI Taxonomy" id="259542"/>
    <lineage>
        <taxon>Eukaryota</taxon>
        <taxon>Metazoa</taxon>
        <taxon>Spiralia</taxon>
        <taxon>Lophotrochozoa</taxon>
        <taxon>Mollusca</taxon>
        <taxon>Gastropoda</taxon>
        <taxon>Heterobranchia</taxon>
        <taxon>Euthyneura</taxon>
        <taxon>Panpulmonata</taxon>
        <taxon>Sacoglossa</taxon>
        <taxon>Placobranchoidea</taxon>
        <taxon>Plakobranchidae</taxon>
        <taxon>Plakobranchus</taxon>
    </lineage>
</organism>
<keyword evidence="2" id="KW-0805">Transcription regulation</keyword>
<dbReference type="PANTHER" id="PTHR15741">
    <property type="entry name" value="BASIC HELIX-LOOP-HELIX ZIP TRANSCRIPTION FACTOR"/>
    <property type="match status" value="1"/>
</dbReference>
<keyword evidence="3" id="KW-0238">DNA-binding</keyword>
<accession>A0AAV4BJ30</accession>
<keyword evidence="9" id="KW-1185">Reference proteome</keyword>
<feature type="domain" description="BHLH" evidence="7">
    <location>
        <begin position="239"/>
        <end position="291"/>
    </location>
</feature>
<feature type="compositionally biased region" description="Low complexity" evidence="6">
    <location>
        <begin position="220"/>
        <end position="235"/>
    </location>
</feature>
<dbReference type="AlphaFoldDB" id="A0AAV4BJ30"/>
<dbReference type="CDD" id="cd11405">
    <property type="entry name" value="bHLHzip_MLXIP_like"/>
    <property type="match status" value="1"/>
</dbReference>
<evidence type="ECO:0000256" key="2">
    <source>
        <dbReference type="ARBA" id="ARBA00023015"/>
    </source>
</evidence>
<protein>
    <submittedName>
        <fullName evidence="8">Carbohydrate-responsive element-binding protein</fullName>
    </submittedName>
</protein>
<dbReference type="PANTHER" id="PTHR15741:SF27">
    <property type="entry name" value="TRANSCRIPTION FACTOR AP-4"/>
    <property type="match status" value="1"/>
</dbReference>
<evidence type="ECO:0000313" key="8">
    <source>
        <dbReference type="EMBL" id="GFO19173.1"/>
    </source>
</evidence>
<evidence type="ECO:0000256" key="6">
    <source>
        <dbReference type="SAM" id="MobiDB-lite"/>
    </source>
</evidence>
<reference evidence="8 9" key="1">
    <citation type="journal article" date="2021" name="Elife">
        <title>Chloroplast acquisition without the gene transfer in kleptoplastic sea slugs, Plakobranchus ocellatus.</title>
        <authorList>
            <person name="Maeda T."/>
            <person name="Takahashi S."/>
            <person name="Yoshida T."/>
            <person name="Shimamura S."/>
            <person name="Takaki Y."/>
            <person name="Nagai Y."/>
            <person name="Toyoda A."/>
            <person name="Suzuki Y."/>
            <person name="Arimoto A."/>
            <person name="Ishii H."/>
            <person name="Satoh N."/>
            <person name="Nishiyama T."/>
            <person name="Hasebe M."/>
            <person name="Maruyama T."/>
            <person name="Minagawa J."/>
            <person name="Obokata J."/>
            <person name="Shigenobu S."/>
        </authorList>
    </citation>
    <scope>NUCLEOTIDE SEQUENCE [LARGE SCALE GENOMIC DNA]</scope>
</reference>
<dbReference type="GO" id="GO:0000978">
    <property type="term" value="F:RNA polymerase II cis-regulatory region sequence-specific DNA binding"/>
    <property type="evidence" value="ECO:0007669"/>
    <property type="project" value="TreeGrafter"/>
</dbReference>
<dbReference type="SMART" id="SM00353">
    <property type="entry name" value="HLH"/>
    <property type="match status" value="1"/>
</dbReference>
<dbReference type="Gene3D" id="4.10.280.10">
    <property type="entry name" value="Helix-loop-helix DNA-binding domain"/>
    <property type="match status" value="1"/>
</dbReference>
<feature type="region of interest" description="Disordered" evidence="6">
    <location>
        <begin position="144"/>
        <end position="252"/>
    </location>
</feature>
<dbReference type="InterPro" id="IPR036638">
    <property type="entry name" value="HLH_DNA-bd_sf"/>
</dbReference>